<feature type="domain" description="PPM-type phosphatase" evidence="1">
    <location>
        <begin position="1"/>
        <end position="236"/>
    </location>
</feature>
<evidence type="ECO:0000313" key="2">
    <source>
        <dbReference type="EMBL" id="WRO22175.1"/>
    </source>
</evidence>
<dbReference type="InterPro" id="IPR015655">
    <property type="entry name" value="PP2C"/>
</dbReference>
<dbReference type="KEGG" id="dbc:MFMK1_002000"/>
<name>A0AAU0UPQ8_9FIRM</name>
<dbReference type="Pfam" id="PF13672">
    <property type="entry name" value="PP2C_2"/>
    <property type="match status" value="1"/>
</dbReference>
<dbReference type="NCBIfam" id="NF033484">
    <property type="entry name" value="Stp1_PP2C_phos"/>
    <property type="match status" value="1"/>
</dbReference>
<dbReference type="Gene3D" id="3.60.40.10">
    <property type="entry name" value="PPM-type phosphatase domain"/>
    <property type="match status" value="1"/>
</dbReference>
<evidence type="ECO:0000259" key="1">
    <source>
        <dbReference type="PROSITE" id="PS51746"/>
    </source>
</evidence>
<dbReference type="EMBL" id="CP121694">
    <property type="protein sequence ID" value="WRO22175.1"/>
    <property type="molecule type" value="Genomic_DNA"/>
</dbReference>
<dbReference type="InterPro" id="IPR001932">
    <property type="entry name" value="PPM-type_phosphatase-like_dom"/>
</dbReference>
<proteinExistence type="predicted"/>
<reference evidence="2 3" key="1">
    <citation type="submission" date="2023-04" db="EMBL/GenBank/DDBJ databases">
        <authorList>
            <person name="Hsu D."/>
        </authorList>
    </citation>
    <scope>NUCLEOTIDE SEQUENCE [LARGE SCALE GENOMIC DNA]</scope>
    <source>
        <strain evidence="2 3">MK1</strain>
    </source>
</reference>
<dbReference type="AlphaFoldDB" id="A0AAU0UPQ8"/>
<accession>A0AAU0UPQ8</accession>
<dbReference type="InterPro" id="IPR036457">
    <property type="entry name" value="PPM-type-like_dom_sf"/>
</dbReference>
<evidence type="ECO:0000313" key="3">
    <source>
        <dbReference type="Proteomes" id="UP001329915"/>
    </source>
</evidence>
<dbReference type="Proteomes" id="UP001329915">
    <property type="component" value="Chromosome"/>
</dbReference>
<dbReference type="SUPFAM" id="SSF81606">
    <property type="entry name" value="PP2C-like"/>
    <property type="match status" value="1"/>
</dbReference>
<dbReference type="PROSITE" id="PS51746">
    <property type="entry name" value="PPM_2"/>
    <property type="match status" value="1"/>
</dbReference>
<gene>
    <name evidence="2" type="ORF">MFMK1_002000</name>
</gene>
<protein>
    <submittedName>
        <fullName evidence="2">Stp1/IreP family PP2C-type Ser/Thr phosphatase</fullName>
    </submittedName>
</protein>
<dbReference type="SMART" id="SM00331">
    <property type="entry name" value="PP2C_SIG"/>
    <property type="match status" value="1"/>
</dbReference>
<dbReference type="PANTHER" id="PTHR47992">
    <property type="entry name" value="PROTEIN PHOSPHATASE"/>
    <property type="match status" value="1"/>
</dbReference>
<dbReference type="RefSeq" id="WP_366921596.1">
    <property type="nucleotide sequence ID" value="NZ_CP121694.1"/>
</dbReference>
<sequence>MLAEAISHTGLVRRNNEDAYLIISDLKIFAVADGMGGHAAGEIASKLAVNTLAEYINKHIHDHPPARVLADAVAAANEEIYFQAVNHPSHSGMGTTLSAVWVVEDIAYLAHIGDSRIYLFRDEKLDLVTCDHSFVSEMVRNGNLTAQEAEKHPQRNLLTRALGTESNVEVDMKELTLQKDDILLCCTDGLSAFVSADELEQMIRSNKDTNSKLQQMLQLALNRGGHDNITAMLVYNIKRRSL</sequence>
<dbReference type="GO" id="GO:0004722">
    <property type="term" value="F:protein serine/threonine phosphatase activity"/>
    <property type="evidence" value="ECO:0007669"/>
    <property type="project" value="InterPro"/>
</dbReference>
<dbReference type="CDD" id="cd00143">
    <property type="entry name" value="PP2Cc"/>
    <property type="match status" value="1"/>
</dbReference>
<keyword evidence="3" id="KW-1185">Reference proteome</keyword>
<organism evidence="2 3">
    <name type="scientific">Metallumcola ferriviriculae</name>
    <dbReference type="NCBI Taxonomy" id="3039180"/>
    <lineage>
        <taxon>Bacteria</taxon>
        <taxon>Bacillati</taxon>
        <taxon>Bacillota</taxon>
        <taxon>Clostridia</taxon>
        <taxon>Neomoorellales</taxon>
        <taxon>Desulfitibacteraceae</taxon>
        <taxon>Metallumcola</taxon>
    </lineage>
</organism>
<dbReference type="SMART" id="SM00332">
    <property type="entry name" value="PP2Cc"/>
    <property type="match status" value="1"/>
</dbReference>